<sequence length="324" mass="35210">MTLTETDCTAPVASIPQPPLDLHRLEQFVAVVETGSLTDAAVRLSVSQQALSVAIRALEKQVGVTLFIRGKGMRPSPARLHLYESAQILLAAARRMVPELRAIGEAHTERLRVGYTPSVSSIDVLETIGNRVPATAHLQAERLFHRTLRDRLLAGEIDIALRRGGGTPRGLGNAVVRFDRLNVAVRTEHAESIRNRLRPISDPVQLTDLARLSLILWAPESRSRYSTFLLAQCRRLGFEPTATVSRFQGVDLVAAPLAVDRGFALVTTKPGSHLDGRITVMPLREEILAPLQALWLPTEESGLVGEVVRSISGATTDPALSDAG</sequence>
<dbReference type="PANTHER" id="PTHR30346:SF17">
    <property type="entry name" value="LYSR FAMILY TRANSCRIPTIONAL REGULATOR"/>
    <property type="match status" value="1"/>
</dbReference>
<dbReference type="Pfam" id="PF03466">
    <property type="entry name" value="LysR_substrate"/>
    <property type="match status" value="1"/>
</dbReference>
<dbReference type="PRINTS" id="PR00039">
    <property type="entry name" value="HTHLYSR"/>
</dbReference>
<keyword evidence="4" id="KW-0010">Activator</keyword>
<feature type="domain" description="HTH lysR-type" evidence="6">
    <location>
        <begin position="20"/>
        <end position="76"/>
    </location>
</feature>
<dbReference type="KEGG" id="gbr:Gbro_3569"/>
<dbReference type="PROSITE" id="PS50931">
    <property type="entry name" value="HTH_LYSR"/>
    <property type="match status" value="1"/>
</dbReference>
<evidence type="ECO:0000256" key="5">
    <source>
        <dbReference type="ARBA" id="ARBA00023163"/>
    </source>
</evidence>
<dbReference type="STRING" id="526226.Gbro_3569"/>
<evidence type="ECO:0000259" key="6">
    <source>
        <dbReference type="PROSITE" id="PS50931"/>
    </source>
</evidence>
<evidence type="ECO:0000256" key="3">
    <source>
        <dbReference type="ARBA" id="ARBA00023125"/>
    </source>
</evidence>
<dbReference type="eggNOG" id="COG0583">
    <property type="taxonomic scope" value="Bacteria"/>
</dbReference>
<evidence type="ECO:0000256" key="2">
    <source>
        <dbReference type="ARBA" id="ARBA00023015"/>
    </source>
</evidence>
<dbReference type="GO" id="GO:0032993">
    <property type="term" value="C:protein-DNA complex"/>
    <property type="evidence" value="ECO:0007669"/>
    <property type="project" value="TreeGrafter"/>
</dbReference>
<keyword evidence="5" id="KW-0804">Transcription</keyword>
<evidence type="ECO:0000313" key="7">
    <source>
        <dbReference type="EMBL" id="ACY22761.1"/>
    </source>
</evidence>
<evidence type="ECO:0000313" key="8">
    <source>
        <dbReference type="Proteomes" id="UP000001219"/>
    </source>
</evidence>
<dbReference type="InterPro" id="IPR036390">
    <property type="entry name" value="WH_DNA-bd_sf"/>
</dbReference>
<dbReference type="Gene3D" id="1.10.10.10">
    <property type="entry name" value="Winged helix-like DNA-binding domain superfamily/Winged helix DNA-binding domain"/>
    <property type="match status" value="1"/>
</dbReference>
<dbReference type="PANTHER" id="PTHR30346">
    <property type="entry name" value="TRANSCRIPTIONAL DUAL REGULATOR HCAR-RELATED"/>
    <property type="match status" value="1"/>
</dbReference>
<protein>
    <submittedName>
        <fullName evidence="7">Regulatory protein LysR</fullName>
    </submittedName>
</protein>
<comment type="similarity">
    <text evidence="1">Belongs to the LysR transcriptional regulatory family.</text>
</comment>
<accession>D0LF66</accession>
<dbReference type="GO" id="GO:0003700">
    <property type="term" value="F:DNA-binding transcription factor activity"/>
    <property type="evidence" value="ECO:0007669"/>
    <property type="project" value="InterPro"/>
</dbReference>
<dbReference type="RefSeq" id="WP_012835274.1">
    <property type="nucleotide sequence ID" value="NC_013441.1"/>
</dbReference>
<reference evidence="7 8" key="2">
    <citation type="journal article" date="2010" name="Stand. Genomic Sci.">
        <title>Complete genome sequence of Gordonia bronchialis type strain (3410).</title>
        <authorList>
            <person name="Ivanova N."/>
            <person name="Sikorski J."/>
            <person name="Jando M."/>
            <person name="Lapidus A."/>
            <person name="Nolan M."/>
            <person name="Lucas S."/>
            <person name="Del Rio T.G."/>
            <person name="Tice H."/>
            <person name="Copeland A."/>
            <person name="Cheng J.F."/>
            <person name="Chen F."/>
            <person name="Bruce D."/>
            <person name="Goodwin L."/>
            <person name="Pitluck S."/>
            <person name="Mavromatis K."/>
            <person name="Ovchinnikova G."/>
            <person name="Pati A."/>
            <person name="Chen A."/>
            <person name="Palaniappan K."/>
            <person name="Land M."/>
            <person name="Hauser L."/>
            <person name="Chang Y.J."/>
            <person name="Jeffries C.D."/>
            <person name="Chain P."/>
            <person name="Saunders E."/>
            <person name="Han C."/>
            <person name="Detter J.C."/>
            <person name="Brettin T."/>
            <person name="Rohde M."/>
            <person name="Goker M."/>
            <person name="Bristow J."/>
            <person name="Eisen J.A."/>
            <person name="Markowitz V."/>
            <person name="Hugenholtz P."/>
            <person name="Klenk H.P."/>
            <person name="Kyrpides N.C."/>
        </authorList>
    </citation>
    <scope>NUCLEOTIDE SEQUENCE [LARGE SCALE GENOMIC DNA]</scope>
    <source>
        <strain evidence="8">ATCC 25592 / DSM 43247 / BCRC 13721 / JCM 3198 / KCTC 3076 / NBRC 16047 / NCTC 10667</strain>
    </source>
</reference>
<gene>
    <name evidence="7" type="ordered locus">Gbro_3569</name>
</gene>
<keyword evidence="2" id="KW-0805">Transcription regulation</keyword>
<keyword evidence="3" id="KW-0238">DNA-binding</keyword>
<dbReference type="GO" id="GO:0003677">
    <property type="term" value="F:DNA binding"/>
    <property type="evidence" value="ECO:0007669"/>
    <property type="project" value="UniProtKB-KW"/>
</dbReference>
<keyword evidence="8" id="KW-1185">Reference proteome</keyword>
<dbReference type="AlphaFoldDB" id="D0LF66"/>
<dbReference type="SUPFAM" id="SSF53850">
    <property type="entry name" value="Periplasmic binding protein-like II"/>
    <property type="match status" value="1"/>
</dbReference>
<dbReference type="InterPro" id="IPR000847">
    <property type="entry name" value="LysR_HTH_N"/>
</dbReference>
<dbReference type="EMBL" id="CP001802">
    <property type="protein sequence ID" value="ACY22761.1"/>
    <property type="molecule type" value="Genomic_DNA"/>
</dbReference>
<organism evidence="7 8">
    <name type="scientific">Gordonia bronchialis (strain ATCC 25592 / DSM 43247 / BCRC 13721 / JCM 3198 / KCTC 3076 / NBRC 16047 / NCTC 10667)</name>
    <name type="common">Rhodococcus bronchialis</name>
    <dbReference type="NCBI Taxonomy" id="526226"/>
    <lineage>
        <taxon>Bacteria</taxon>
        <taxon>Bacillati</taxon>
        <taxon>Actinomycetota</taxon>
        <taxon>Actinomycetes</taxon>
        <taxon>Mycobacteriales</taxon>
        <taxon>Gordoniaceae</taxon>
        <taxon>Gordonia</taxon>
    </lineage>
</organism>
<dbReference type="Pfam" id="PF00126">
    <property type="entry name" value="HTH_1"/>
    <property type="match status" value="1"/>
</dbReference>
<dbReference type="InterPro" id="IPR036388">
    <property type="entry name" value="WH-like_DNA-bd_sf"/>
</dbReference>
<dbReference type="OrthoDB" id="3176554at2"/>
<evidence type="ECO:0000256" key="1">
    <source>
        <dbReference type="ARBA" id="ARBA00009437"/>
    </source>
</evidence>
<reference evidence="8" key="1">
    <citation type="submission" date="2009-10" db="EMBL/GenBank/DDBJ databases">
        <title>The complete chromosome of Gordonia bronchialis DSM 43247.</title>
        <authorList>
            <consortium name="US DOE Joint Genome Institute (JGI-PGF)"/>
            <person name="Lucas S."/>
            <person name="Copeland A."/>
            <person name="Lapidus A."/>
            <person name="Glavina del Rio T."/>
            <person name="Dalin E."/>
            <person name="Tice H."/>
            <person name="Bruce D."/>
            <person name="Goodwin L."/>
            <person name="Pitluck S."/>
            <person name="Kyrpides N."/>
            <person name="Mavromatis K."/>
            <person name="Ivanova N."/>
            <person name="Ovchinnikova G."/>
            <person name="Saunders E."/>
            <person name="Brettin T."/>
            <person name="Detter J.C."/>
            <person name="Han C."/>
            <person name="Larimer F."/>
            <person name="Land M."/>
            <person name="Hauser L."/>
            <person name="Markowitz V."/>
            <person name="Cheng J.-F."/>
            <person name="Hugenholtz P."/>
            <person name="Woyke T."/>
            <person name="Wu D."/>
            <person name="Jando M."/>
            <person name="Schneider S."/>
            <person name="Goeker M."/>
            <person name="Klenk H.-P."/>
            <person name="Eisen J.A."/>
        </authorList>
    </citation>
    <scope>NUCLEOTIDE SEQUENCE [LARGE SCALE GENOMIC DNA]</scope>
    <source>
        <strain evidence="8">ATCC 25592 / DSM 43247 / BCRC 13721 / JCM 3198 / KCTC 3076 / NBRC 16047 / NCTC 10667</strain>
    </source>
</reference>
<dbReference type="InterPro" id="IPR005119">
    <property type="entry name" value="LysR_subst-bd"/>
</dbReference>
<dbReference type="Gene3D" id="3.40.190.10">
    <property type="entry name" value="Periplasmic binding protein-like II"/>
    <property type="match status" value="2"/>
</dbReference>
<dbReference type="Proteomes" id="UP000001219">
    <property type="component" value="Chromosome"/>
</dbReference>
<evidence type="ECO:0000256" key="4">
    <source>
        <dbReference type="ARBA" id="ARBA00023159"/>
    </source>
</evidence>
<dbReference type="SUPFAM" id="SSF46785">
    <property type="entry name" value="Winged helix' DNA-binding domain"/>
    <property type="match status" value="1"/>
</dbReference>
<proteinExistence type="inferred from homology"/>
<name>D0LF66_GORB4</name>
<dbReference type="HOGENOM" id="CLU_039613_6_4_11"/>